<sequence length="173" mass="18572">AWVADRRYMGISVLISESENYSNNTMNQLSVVVFFACVAALLASPLEPNAAAARESQEKLKQAHQKCQSDPATAVEEASLKGLARGGPKPANYGAHSLCISKALGWQNEDGSVNADTIRARAENIFGSSAKLDEVISECAQNQANAEETAIHLTRCYAKYAPRPKGHPPGHPH</sequence>
<comment type="similarity">
    <text evidence="2">Belongs to the PBP/GOBP family.</text>
</comment>
<feature type="non-terminal residue" evidence="5">
    <location>
        <position position="1"/>
    </location>
</feature>
<protein>
    <submittedName>
        <fullName evidence="5">Odorant-binding protein</fullName>
    </submittedName>
</protein>
<accession>A0A140DKY1</accession>
<dbReference type="GO" id="GO:0007608">
    <property type="term" value="P:sensory perception of smell"/>
    <property type="evidence" value="ECO:0007669"/>
    <property type="project" value="TreeGrafter"/>
</dbReference>
<comment type="subcellular location">
    <subcellularLocation>
        <location evidence="1">Secreted</location>
    </subcellularLocation>
</comment>
<dbReference type="GO" id="GO:0005549">
    <property type="term" value="F:odorant binding"/>
    <property type="evidence" value="ECO:0007669"/>
    <property type="project" value="InterPro"/>
</dbReference>
<dbReference type="Gene3D" id="1.10.238.20">
    <property type="entry name" value="Pheromone/general odorant binding protein domain"/>
    <property type="match status" value="1"/>
</dbReference>
<proteinExistence type="evidence at transcript level"/>
<dbReference type="EMBL" id="KT748815">
    <property type="protein sequence ID" value="AMK48596.1"/>
    <property type="molecule type" value="mRNA"/>
</dbReference>
<dbReference type="InterPro" id="IPR036728">
    <property type="entry name" value="PBP_GOBP_sf"/>
</dbReference>
<dbReference type="AlphaFoldDB" id="A0A140DKY1"/>
<dbReference type="InterPro" id="IPR006170">
    <property type="entry name" value="PBP/GOBP"/>
</dbReference>
<dbReference type="Pfam" id="PF01395">
    <property type="entry name" value="PBP_GOBP"/>
    <property type="match status" value="1"/>
</dbReference>
<dbReference type="PANTHER" id="PTHR11857">
    <property type="entry name" value="ODORANT BINDING PROTEIN-RELATED"/>
    <property type="match status" value="1"/>
</dbReference>
<evidence type="ECO:0000256" key="1">
    <source>
        <dbReference type="ARBA" id="ARBA00004613"/>
    </source>
</evidence>
<organism evidence="5">
    <name type="scientific">Rhynchophorus ferrugineus</name>
    <name type="common">Red palm weevil</name>
    <name type="synonym">Curculio ferrugineus</name>
    <dbReference type="NCBI Taxonomy" id="354439"/>
    <lineage>
        <taxon>Eukaryota</taxon>
        <taxon>Metazoa</taxon>
        <taxon>Ecdysozoa</taxon>
        <taxon>Arthropoda</taxon>
        <taxon>Hexapoda</taxon>
        <taxon>Insecta</taxon>
        <taxon>Pterygota</taxon>
        <taxon>Neoptera</taxon>
        <taxon>Endopterygota</taxon>
        <taxon>Coleoptera</taxon>
        <taxon>Polyphaga</taxon>
        <taxon>Cucujiformia</taxon>
        <taxon>Curculionidae</taxon>
        <taxon>Dryophthorinae</taxon>
        <taxon>Rhynchophorus</taxon>
    </lineage>
</organism>
<dbReference type="CDD" id="cd23992">
    <property type="entry name" value="PBP_GOBP"/>
    <property type="match status" value="1"/>
</dbReference>
<reference evidence="5" key="1">
    <citation type="submission" date="2015-09" db="EMBL/GenBank/DDBJ databases">
        <title>Molecular characterization of Rhynchophorus ferrugineus (Olivier) (Coleoptera: Curculionidae) transcriptome.</title>
        <authorList>
            <person name="Hussain A."/>
            <person name="Rizwan-ul-Haq M."/>
            <person name="Al-Ayedh H."/>
            <person name="Al-Jabr A.M."/>
        </authorList>
    </citation>
    <scope>NUCLEOTIDE SEQUENCE</scope>
    <source>
        <strain evidence="5">RPWSSHCyp68</strain>
    </source>
</reference>
<dbReference type="SUPFAM" id="SSF47565">
    <property type="entry name" value="Insect pheromone/odorant-binding proteins"/>
    <property type="match status" value="1"/>
</dbReference>
<keyword evidence="4" id="KW-0732">Signal</keyword>
<keyword evidence="3" id="KW-0964">Secreted</keyword>
<name>A0A140DKY1_RHYFE</name>
<evidence type="ECO:0000256" key="2">
    <source>
        <dbReference type="ARBA" id="ARBA00008098"/>
    </source>
</evidence>
<dbReference type="GO" id="GO:0005615">
    <property type="term" value="C:extracellular space"/>
    <property type="evidence" value="ECO:0007669"/>
    <property type="project" value="TreeGrafter"/>
</dbReference>
<evidence type="ECO:0000256" key="3">
    <source>
        <dbReference type="ARBA" id="ARBA00022525"/>
    </source>
</evidence>
<evidence type="ECO:0000256" key="4">
    <source>
        <dbReference type="ARBA" id="ARBA00022729"/>
    </source>
</evidence>
<evidence type="ECO:0000313" key="5">
    <source>
        <dbReference type="EMBL" id="AMK48596.1"/>
    </source>
</evidence>
<dbReference type="PANTHER" id="PTHR11857:SF43">
    <property type="entry name" value="GEO07291P1-RELATED"/>
    <property type="match status" value="1"/>
</dbReference>